<dbReference type="EMBL" id="CTEF01000004">
    <property type="protein sequence ID" value="CQD20423.1"/>
    <property type="molecule type" value="Genomic_DNA"/>
</dbReference>
<proteinExistence type="predicted"/>
<protein>
    <submittedName>
        <fullName evidence="1">Putative amino acid transporter</fullName>
    </submittedName>
</protein>
<dbReference type="AlphaFoldDB" id="A0A0U1DR18"/>
<accession>A0A0U1DR18</accession>
<evidence type="ECO:0000313" key="2">
    <source>
        <dbReference type="Proteomes" id="UP000182227"/>
    </source>
</evidence>
<evidence type="ECO:0000313" key="1">
    <source>
        <dbReference type="EMBL" id="CQD20423.1"/>
    </source>
</evidence>
<dbReference type="Proteomes" id="UP000182227">
    <property type="component" value="Unassembled WGS sequence"/>
</dbReference>
<sequence>MTEQLASTELDQAEREEGLVAKGLAAGRIGTFTGAVLGISTVAPGYTLTASIGSSSPRSDSRCPPS</sequence>
<name>A0A0U1DR18_9MYCO</name>
<gene>
    <name evidence="1" type="ORF">BN970_04662</name>
</gene>
<reference evidence="1 2" key="1">
    <citation type="submission" date="2015-03" db="EMBL/GenBank/DDBJ databases">
        <authorList>
            <person name="Murphy D."/>
        </authorList>
    </citation>
    <scope>NUCLEOTIDE SEQUENCE [LARGE SCALE GENOMIC DNA]</scope>
    <source>
        <strain evidence="1 2">D16</strain>
    </source>
</reference>
<organism evidence="1 2">
    <name type="scientific">Mycolicibacterium conceptionense</name>
    <dbReference type="NCBI Taxonomy" id="451644"/>
    <lineage>
        <taxon>Bacteria</taxon>
        <taxon>Bacillati</taxon>
        <taxon>Actinomycetota</taxon>
        <taxon>Actinomycetes</taxon>
        <taxon>Mycobacteriales</taxon>
        <taxon>Mycobacteriaceae</taxon>
        <taxon>Mycolicibacterium</taxon>
    </lineage>
</organism>